<comment type="caution">
    <text evidence="2">The sequence shown here is derived from an EMBL/GenBank/DDBJ whole genome shotgun (WGS) entry which is preliminary data.</text>
</comment>
<accession>A0A9W7WV44</accession>
<feature type="region of interest" description="Disordered" evidence="1">
    <location>
        <begin position="72"/>
        <end position="91"/>
    </location>
</feature>
<reference evidence="2" key="1">
    <citation type="submission" date="2021-02" db="EMBL/GenBank/DDBJ databases">
        <title>Comparative genomics reveals that relaxation of natural selection precedes convergent phenotypic evolution of cavefish.</title>
        <authorList>
            <person name="Peng Z."/>
        </authorList>
    </citation>
    <scope>NUCLEOTIDE SEQUENCE</scope>
    <source>
        <tissue evidence="2">Muscle</tissue>
    </source>
</reference>
<evidence type="ECO:0000313" key="3">
    <source>
        <dbReference type="Proteomes" id="UP001059041"/>
    </source>
</evidence>
<organism evidence="2 3">
    <name type="scientific">Triplophysa rosa</name>
    <name type="common">Cave loach</name>
    <dbReference type="NCBI Taxonomy" id="992332"/>
    <lineage>
        <taxon>Eukaryota</taxon>
        <taxon>Metazoa</taxon>
        <taxon>Chordata</taxon>
        <taxon>Craniata</taxon>
        <taxon>Vertebrata</taxon>
        <taxon>Euteleostomi</taxon>
        <taxon>Actinopterygii</taxon>
        <taxon>Neopterygii</taxon>
        <taxon>Teleostei</taxon>
        <taxon>Ostariophysi</taxon>
        <taxon>Cypriniformes</taxon>
        <taxon>Nemacheilidae</taxon>
        <taxon>Triplophysa</taxon>
    </lineage>
</organism>
<dbReference type="Proteomes" id="UP001059041">
    <property type="component" value="Linkage Group LG5"/>
</dbReference>
<evidence type="ECO:0000256" key="1">
    <source>
        <dbReference type="SAM" id="MobiDB-lite"/>
    </source>
</evidence>
<gene>
    <name evidence="2" type="ORF">IRJ41_002030</name>
</gene>
<dbReference type="AlphaFoldDB" id="A0A9W7WV44"/>
<evidence type="ECO:0000313" key="2">
    <source>
        <dbReference type="EMBL" id="KAI7809190.1"/>
    </source>
</evidence>
<name>A0A9W7WV44_TRIRA</name>
<proteinExistence type="predicted"/>
<dbReference type="EMBL" id="JAFHDT010000005">
    <property type="protein sequence ID" value="KAI7809190.1"/>
    <property type="molecule type" value="Genomic_DNA"/>
</dbReference>
<keyword evidence="3" id="KW-1185">Reference proteome</keyword>
<sequence length="91" mass="9937">MGTIAVAASINVCVFVKGFGDCLLRGRGGPSATATVGDDDGESKAELVSDAEDVALTELRDMIRSHLTLQQDRERRMQQEAVRQEARWKAM</sequence>
<protein>
    <submittedName>
        <fullName evidence="2">Uncharacterized protein</fullName>
    </submittedName>
</protein>